<organism evidence="2 3">
    <name type="scientific">Fusarium avenaceum</name>
    <dbReference type="NCBI Taxonomy" id="40199"/>
    <lineage>
        <taxon>Eukaryota</taxon>
        <taxon>Fungi</taxon>
        <taxon>Dikarya</taxon>
        <taxon>Ascomycota</taxon>
        <taxon>Pezizomycotina</taxon>
        <taxon>Sordariomycetes</taxon>
        <taxon>Hypocreomycetidae</taxon>
        <taxon>Hypocreales</taxon>
        <taxon>Nectriaceae</taxon>
        <taxon>Fusarium</taxon>
        <taxon>Fusarium tricinctum species complex</taxon>
    </lineage>
</organism>
<evidence type="ECO:0000259" key="1">
    <source>
        <dbReference type="Pfam" id="PF06985"/>
    </source>
</evidence>
<dbReference type="PANTHER" id="PTHR24148">
    <property type="entry name" value="ANKYRIN REPEAT DOMAIN-CONTAINING PROTEIN 39 HOMOLOG-RELATED"/>
    <property type="match status" value="1"/>
</dbReference>
<proteinExistence type="predicted"/>
<name>A0A9P7KNL4_9HYPO</name>
<dbReference type="Proteomes" id="UP000782241">
    <property type="component" value="Unassembled WGS sequence"/>
</dbReference>
<reference evidence="2" key="1">
    <citation type="submission" date="2021-04" db="EMBL/GenBank/DDBJ databases">
        <title>Draft genome of Fusarium avenaceum strain F156N33, isolated from an atmospheric sample in Virginia.</title>
        <authorList>
            <person name="Yang S."/>
            <person name="Vinatzer B.A."/>
            <person name="Coleman J."/>
        </authorList>
    </citation>
    <scope>NUCLEOTIDE SEQUENCE</scope>
    <source>
        <strain evidence="2">F156N33</strain>
    </source>
</reference>
<evidence type="ECO:0000313" key="3">
    <source>
        <dbReference type="Proteomes" id="UP000782241"/>
    </source>
</evidence>
<dbReference type="InterPro" id="IPR010730">
    <property type="entry name" value="HET"/>
</dbReference>
<dbReference type="EMBL" id="JAGPUO010000019">
    <property type="protein sequence ID" value="KAG5656863.1"/>
    <property type="molecule type" value="Genomic_DNA"/>
</dbReference>
<feature type="domain" description="Heterokaryon incompatibility" evidence="1">
    <location>
        <begin position="53"/>
        <end position="195"/>
    </location>
</feature>
<dbReference type="PANTHER" id="PTHR24148:SF73">
    <property type="entry name" value="HET DOMAIN PROTEIN (AFU_ORTHOLOGUE AFUA_8G01020)"/>
    <property type="match status" value="1"/>
</dbReference>
<comment type="caution">
    <text evidence="2">The sequence shown here is derived from an EMBL/GenBank/DDBJ whole genome shotgun (WGS) entry which is preliminary data.</text>
</comment>
<accession>A0A9P7KNL4</accession>
<protein>
    <recommendedName>
        <fullName evidence="1">Heterokaryon incompatibility domain-containing protein</fullName>
    </recommendedName>
</protein>
<dbReference type="Pfam" id="PF06985">
    <property type="entry name" value="HET"/>
    <property type="match status" value="1"/>
</dbReference>
<dbReference type="AlphaFoldDB" id="A0A9P7KNL4"/>
<dbReference type="InterPro" id="IPR052895">
    <property type="entry name" value="HetReg/Transcr_Mod"/>
</dbReference>
<evidence type="ECO:0000313" key="2">
    <source>
        <dbReference type="EMBL" id="KAG5656863.1"/>
    </source>
</evidence>
<gene>
    <name evidence="2" type="ORF">KAF25_011032</name>
</gene>
<keyword evidence="3" id="KW-1185">Reference proteome</keyword>
<sequence length="569" mass="64311">MTTSTVNENFPYKPLDTGTTHLSIRVLQPIPGDILDLLSCTLENYTDATEQGWTCLSYTWGTEPATKEIKINGVSFLVRSNVYNLLQEARRQGLANLWIDSICINQNDMEERNAQVGLMSTIFSDAKLVMVWLGQGSEATERAFRLLESGFPSDTVSISLASGKAVCCQMSSAECSSLFEACNAPIWTRRWVKQEILMPKTAILCYGQASVGITIFLALMDSLVDYSTYHSHAAPTEPVQEGLSKEQRDEAETCFYENNESQQRLRQCVNVLALYQTNKFKGQKMHLLTFLDMFEDSECTDFHDHVYAFRGLMEQGSSLHVDYKLSNRGMFVNTLDFVARTTHPHLRGASPSERNFLANIYQGFNLTVNDLEVIFESYRTRFLVQVGESFEMLRKDVSVWVFLDSITDPDEFVSSVWRARELVGDCIKVLKDRQEMHEYHTVLNQLRTDPDMIERGVWLYGLRSWSGPSLAGLRAVYKPEWFYGCGPETAGQLNNLLGQGCPLMSMAFDPCGQDEALQDWLDELKDSLVVTVTDRDDAGHQMQISILPGCDSEECLLKQRIGGIVKEDP</sequence>